<accession>A0A1I6GTA2</accession>
<dbReference type="AlphaFoldDB" id="A0A1I6GTA2"/>
<organism evidence="1 2">
    <name type="scientific">Halogeometricum rufum</name>
    <dbReference type="NCBI Taxonomy" id="553469"/>
    <lineage>
        <taxon>Archaea</taxon>
        <taxon>Methanobacteriati</taxon>
        <taxon>Methanobacteriota</taxon>
        <taxon>Stenosarchaea group</taxon>
        <taxon>Halobacteria</taxon>
        <taxon>Halobacteriales</taxon>
        <taxon>Haloferacaceae</taxon>
        <taxon>Halogeometricum</taxon>
    </lineage>
</organism>
<keyword evidence="2" id="KW-1185">Reference proteome</keyword>
<protein>
    <submittedName>
        <fullName evidence="1">Uncharacterized protein</fullName>
    </submittedName>
</protein>
<proteinExistence type="predicted"/>
<evidence type="ECO:0000313" key="2">
    <source>
        <dbReference type="Proteomes" id="UP000198531"/>
    </source>
</evidence>
<dbReference type="OrthoDB" id="179461at2157"/>
<name>A0A1I6GTA2_9EURY</name>
<evidence type="ECO:0000313" key="1">
    <source>
        <dbReference type="EMBL" id="SFR45465.1"/>
    </source>
</evidence>
<reference evidence="2" key="1">
    <citation type="submission" date="2016-10" db="EMBL/GenBank/DDBJ databases">
        <authorList>
            <person name="Varghese N."/>
            <person name="Submissions S."/>
        </authorList>
    </citation>
    <scope>NUCLEOTIDE SEQUENCE [LARGE SCALE GENOMIC DNA]</scope>
    <source>
        <strain evidence="2">CGMCC 1.7736</strain>
    </source>
</reference>
<dbReference type="InterPro" id="IPR055924">
    <property type="entry name" value="DUF7501"/>
</dbReference>
<dbReference type="EMBL" id="FOYT01000001">
    <property type="protein sequence ID" value="SFR45465.1"/>
    <property type="molecule type" value="Genomic_DNA"/>
</dbReference>
<gene>
    <name evidence="1" type="ORF">SAMN04487947_1630</name>
</gene>
<dbReference type="Proteomes" id="UP000198531">
    <property type="component" value="Unassembled WGS sequence"/>
</dbReference>
<sequence length="65" mass="7232">MSQSEPPSEIAYSWDDPDRCPFCMTELADPGAGFVEHLDDSPVCESGFETWRTSVADDMRGEWSG</sequence>
<dbReference type="STRING" id="553469.SAMN04487947_1630"/>
<dbReference type="Pfam" id="PF24333">
    <property type="entry name" value="DUF7501"/>
    <property type="match status" value="1"/>
</dbReference>
<dbReference type="RefSeq" id="WP_089806268.1">
    <property type="nucleotide sequence ID" value="NZ_FOYT01000001.1"/>
</dbReference>